<protein>
    <submittedName>
        <fullName evidence="2">Uncharacterized protein</fullName>
    </submittedName>
</protein>
<feature type="compositionally biased region" description="Polar residues" evidence="1">
    <location>
        <begin position="93"/>
        <end position="104"/>
    </location>
</feature>
<evidence type="ECO:0000313" key="2">
    <source>
        <dbReference type="EMBL" id="JAE00978.1"/>
    </source>
</evidence>
<feature type="compositionally biased region" description="Basic and acidic residues" evidence="1">
    <location>
        <begin position="199"/>
        <end position="209"/>
    </location>
</feature>
<proteinExistence type="predicted"/>
<dbReference type="AlphaFoldDB" id="A0A0A9EY69"/>
<feature type="region of interest" description="Disordered" evidence="1">
    <location>
        <begin position="71"/>
        <end position="268"/>
    </location>
</feature>
<feature type="compositionally biased region" description="Basic and acidic residues" evidence="1">
    <location>
        <begin position="80"/>
        <end position="89"/>
    </location>
</feature>
<evidence type="ECO:0000256" key="1">
    <source>
        <dbReference type="SAM" id="MobiDB-lite"/>
    </source>
</evidence>
<feature type="region of interest" description="Disordered" evidence="1">
    <location>
        <begin position="1"/>
        <end position="45"/>
    </location>
</feature>
<name>A0A0A9EY69_ARUDO</name>
<feature type="compositionally biased region" description="Polar residues" evidence="1">
    <location>
        <begin position="185"/>
        <end position="194"/>
    </location>
</feature>
<sequence>MAQVRVVESGIDKRNDLGAGQDGKTKDSAKKANGNTNEKGVKGGAFVESADNRNSSAAAVQGSVNGIADAYTKNGESVDDSTKDDKGEKAAPNVNSDDAVQGSRNGKVEIVKNNNVDTLEGSDDGKTKEASNGENDDTEDGRTEQGINGNGGYNADDVNGCEAKESNSHGNDECAERPEEGKAQEPNNNENSANVVICCDKDGKEKEGDTNTEQSPIDAGGDSKAEDAEHSTSTKVDVDSGKNGTAEDGKPDGDVKANSNGIAEGNQM</sequence>
<feature type="compositionally biased region" description="Polar residues" evidence="1">
    <location>
        <begin position="257"/>
        <end position="268"/>
    </location>
</feature>
<reference evidence="2" key="1">
    <citation type="submission" date="2014-09" db="EMBL/GenBank/DDBJ databases">
        <authorList>
            <person name="Magalhaes I.L.F."/>
            <person name="Oliveira U."/>
            <person name="Santos F.R."/>
            <person name="Vidigal T.H.D.A."/>
            <person name="Brescovit A.D."/>
            <person name="Santos A.J."/>
        </authorList>
    </citation>
    <scope>NUCLEOTIDE SEQUENCE</scope>
    <source>
        <tissue evidence="2">Shoot tissue taken approximately 20 cm above the soil surface</tissue>
    </source>
</reference>
<reference evidence="2" key="2">
    <citation type="journal article" date="2015" name="Data Brief">
        <title>Shoot transcriptome of the giant reed, Arundo donax.</title>
        <authorList>
            <person name="Barrero R.A."/>
            <person name="Guerrero F.D."/>
            <person name="Moolhuijzen P."/>
            <person name="Goolsby J.A."/>
            <person name="Tidwell J."/>
            <person name="Bellgard S.E."/>
            <person name="Bellgard M.I."/>
        </authorList>
    </citation>
    <scope>NUCLEOTIDE SEQUENCE</scope>
    <source>
        <tissue evidence="2">Shoot tissue taken approximately 20 cm above the soil surface</tissue>
    </source>
</reference>
<feature type="compositionally biased region" description="Basic and acidic residues" evidence="1">
    <location>
        <begin position="162"/>
        <end position="183"/>
    </location>
</feature>
<accession>A0A0A9EY69</accession>
<dbReference type="EMBL" id="GBRH01196918">
    <property type="protein sequence ID" value="JAE00978.1"/>
    <property type="molecule type" value="Transcribed_RNA"/>
</dbReference>
<organism evidence="2">
    <name type="scientific">Arundo donax</name>
    <name type="common">Giant reed</name>
    <name type="synonym">Donax arundinaceus</name>
    <dbReference type="NCBI Taxonomy" id="35708"/>
    <lineage>
        <taxon>Eukaryota</taxon>
        <taxon>Viridiplantae</taxon>
        <taxon>Streptophyta</taxon>
        <taxon>Embryophyta</taxon>
        <taxon>Tracheophyta</taxon>
        <taxon>Spermatophyta</taxon>
        <taxon>Magnoliopsida</taxon>
        <taxon>Liliopsida</taxon>
        <taxon>Poales</taxon>
        <taxon>Poaceae</taxon>
        <taxon>PACMAD clade</taxon>
        <taxon>Arundinoideae</taxon>
        <taxon>Arundineae</taxon>
        <taxon>Arundo</taxon>
    </lineage>
</organism>
<feature type="compositionally biased region" description="Basic and acidic residues" evidence="1">
    <location>
        <begin position="221"/>
        <end position="255"/>
    </location>
</feature>